<protein>
    <submittedName>
        <fullName evidence="1">Uracil-DNA glycosylase</fullName>
    </submittedName>
</protein>
<gene>
    <name evidence="1" type="ORF">A3K87_19980</name>
</gene>
<dbReference type="PANTHER" id="PTHR11264">
    <property type="entry name" value="URACIL-DNA GLYCOSYLASE"/>
    <property type="match status" value="1"/>
</dbReference>
<name>A0AA91DNL4_VARPD</name>
<comment type="caution">
    <text evidence="1">The sequence shown here is derived from an EMBL/GenBank/DDBJ whole genome shotgun (WGS) entry which is preliminary data.</text>
</comment>
<dbReference type="AlphaFoldDB" id="A0AA91DNL4"/>
<accession>A0AA91DNL4</accession>
<organism evidence="1 2">
    <name type="scientific">Variovorax paradoxus</name>
    <dbReference type="NCBI Taxonomy" id="34073"/>
    <lineage>
        <taxon>Bacteria</taxon>
        <taxon>Pseudomonadati</taxon>
        <taxon>Pseudomonadota</taxon>
        <taxon>Betaproteobacteria</taxon>
        <taxon>Burkholderiales</taxon>
        <taxon>Comamonadaceae</taxon>
        <taxon>Variovorax</taxon>
    </lineage>
</organism>
<dbReference type="Proteomes" id="UP000077852">
    <property type="component" value="Unassembled WGS sequence"/>
</dbReference>
<evidence type="ECO:0000313" key="2">
    <source>
        <dbReference type="Proteomes" id="UP000077852"/>
    </source>
</evidence>
<dbReference type="Gene3D" id="3.40.470.10">
    <property type="entry name" value="Uracil-DNA glycosylase-like domain"/>
    <property type="match status" value="1"/>
</dbReference>
<dbReference type="SUPFAM" id="SSF52141">
    <property type="entry name" value="Uracil-DNA glycosylase-like"/>
    <property type="match status" value="1"/>
</dbReference>
<evidence type="ECO:0000313" key="1">
    <source>
        <dbReference type="EMBL" id="OAK61937.1"/>
    </source>
</evidence>
<proteinExistence type="predicted"/>
<dbReference type="GO" id="GO:0004844">
    <property type="term" value="F:uracil DNA N-glycosylase activity"/>
    <property type="evidence" value="ECO:0007669"/>
    <property type="project" value="InterPro"/>
</dbReference>
<dbReference type="PANTHER" id="PTHR11264:SF8">
    <property type="entry name" value="URACIL-DNA GLYCOSYLASE-LIKE DOMAIN-CONTAINING PROTEIN"/>
    <property type="match status" value="1"/>
</dbReference>
<dbReference type="InterPro" id="IPR002043">
    <property type="entry name" value="UDG_fam1"/>
</dbReference>
<reference evidence="1 2" key="1">
    <citation type="submission" date="2016-03" db="EMBL/GenBank/DDBJ databases">
        <title>Genome sequence of Variovorax paradoxus KB5.</title>
        <authorList>
            <person name="Jeong H."/>
            <person name="Hong C.E."/>
            <person name="Jo S.H."/>
            <person name="Park J.M."/>
        </authorList>
    </citation>
    <scope>NUCLEOTIDE SEQUENCE [LARGE SCALE GENOMIC DNA]</scope>
    <source>
        <strain evidence="1 2">KB5</strain>
    </source>
</reference>
<sequence length="275" mass="30368">MQETLLDWQDDLPDDWRRALGGVRLDFEGVDARLELEAWEPIFPARKGRRLAGMPAGAHMLKAFDSVMPSKVRCLVLGQDPYPSIDIATGRAFEVGNVARWRELDKMFTKSIRAWVQMLAEARSGDAGYGGSFANWPRTLADIESGALPFETPDWLSDRWIEDGVLLLNTSFTLSRFQVAIDPHQSHGHLVLWKPLIQAVLAHLLQRGEPLVCMGFGASAAEAFAAAGIGEGRNGNVACILREHPAYADAVLGLPNPFVLCNTHLAEMDSTPIHW</sequence>
<dbReference type="GO" id="GO:0097510">
    <property type="term" value="P:base-excision repair, AP site formation via deaminated base removal"/>
    <property type="evidence" value="ECO:0007669"/>
    <property type="project" value="TreeGrafter"/>
</dbReference>
<dbReference type="InterPro" id="IPR036895">
    <property type="entry name" value="Uracil-DNA_glycosylase-like_sf"/>
</dbReference>
<dbReference type="EMBL" id="LVHG01000054">
    <property type="protein sequence ID" value="OAK61937.1"/>
    <property type="molecule type" value="Genomic_DNA"/>
</dbReference>